<sequence>MSIYKRRYTYPMALIVWQKPNLLLLDEPTNHLDLDMRQALTLALQTFEGAMVIVSHDRYLLRATTDDLYLVHDKQVAPFDGDLEHYYKWLTDQQKAERREAQPTPADKDTTNSAAAKKEQKRREAELRKQTAPIRKALTKCHY</sequence>
<dbReference type="PANTHER" id="PTHR19211:SF14">
    <property type="entry name" value="ATP-BINDING CASSETTE SUB-FAMILY F MEMBER 1"/>
    <property type="match status" value="1"/>
</dbReference>
<evidence type="ECO:0000313" key="3">
    <source>
        <dbReference type="EMBL" id="GLT19627.1"/>
    </source>
</evidence>
<feature type="compositionally biased region" description="Basic and acidic residues" evidence="2">
    <location>
        <begin position="94"/>
        <end position="129"/>
    </location>
</feature>
<feature type="region of interest" description="Disordered" evidence="2">
    <location>
        <begin position="94"/>
        <end position="143"/>
    </location>
</feature>
<comment type="caution">
    <text evidence="3">The sequence shown here is derived from an EMBL/GenBank/DDBJ whole genome shotgun (WGS) entry which is preliminary data.</text>
</comment>
<keyword evidence="4" id="KW-1185">Reference proteome</keyword>
<evidence type="ECO:0000313" key="4">
    <source>
        <dbReference type="Proteomes" id="UP001157138"/>
    </source>
</evidence>
<dbReference type="Proteomes" id="UP001157138">
    <property type="component" value="Unassembled WGS sequence"/>
</dbReference>
<dbReference type="EMBL" id="BSPW01000080">
    <property type="protein sequence ID" value="GLT19627.1"/>
    <property type="molecule type" value="Genomic_DNA"/>
</dbReference>
<evidence type="ECO:0000256" key="1">
    <source>
        <dbReference type="ARBA" id="ARBA00022737"/>
    </source>
</evidence>
<organism evidence="3 4">
    <name type="scientific">Vibrio zhanjiangensis</name>
    <dbReference type="NCBI Taxonomy" id="1046128"/>
    <lineage>
        <taxon>Bacteria</taxon>
        <taxon>Pseudomonadati</taxon>
        <taxon>Pseudomonadota</taxon>
        <taxon>Gammaproteobacteria</taxon>
        <taxon>Vibrionales</taxon>
        <taxon>Vibrionaceae</taxon>
        <taxon>Vibrio</taxon>
    </lineage>
</organism>
<gene>
    <name evidence="3" type="ORF">GCM10007938_34090</name>
</gene>
<proteinExistence type="predicted"/>
<dbReference type="Gene3D" id="3.40.50.300">
    <property type="entry name" value="P-loop containing nucleotide triphosphate hydrolases"/>
    <property type="match status" value="1"/>
</dbReference>
<dbReference type="SUPFAM" id="SSF52540">
    <property type="entry name" value="P-loop containing nucleoside triphosphate hydrolases"/>
    <property type="match status" value="1"/>
</dbReference>
<keyword evidence="1" id="KW-0677">Repeat</keyword>
<evidence type="ECO:0008006" key="5">
    <source>
        <dbReference type="Google" id="ProtNLM"/>
    </source>
</evidence>
<protein>
    <recommendedName>
        <fullName evidence="5">ABC transporter ATP-binding protein</fullName>
    </recommendedName>
</protein>
<accession>A0ABQ6F2B7</accession>
<evidence type="ECO:0000256" key="2">
    <source>
        <dbReference type="SAM" id="MobiDB-lite"/>
    </source>
</evidence>
<dbReference type="PANTHER" id="PTHR19211">
    <property type="entry name" value="ATP-BINDING TRANSPORT PROTEIN-RELATED"/>
    <property type="match status" value="1"/>
</dbReference>
<dbReference type="InterPro" id="IPR050611">
    <property type="entry name" value="ABCF"/>
</dbReference>
<reference evidence="4" key="1">
    <citation type="journal article" date="2019" name="Int. J. Syst. Evol. Microbiol.">
        <title>The Global Catalogue of Microorganisms (GCM) 10K type strain sequencing project: providing services to taxonomists for standard genome sequencing and annotation.</title>
        <authorList>
            <consortium name="The Broad Institute Genomics Platform"/>
            <consortium name="The Broad Institute Genome Sequencing Center for Infectious Disease"/>
            <person name="Wu L."/>
            <person name="Ma J."/>
        </authorList>
    </citation>
    <scope>NUCLEOTIDE SEQUENCE [LARGE SCALE GENOMIC DNA]</scope>
    <source>
        <strain evidence="4">NBRC 108723</strain>
    </source>
</reference>
<dbReference type="InterPro" id="IPR027417">
    <property type="entry name" value="P-loop_NTPase"/>
</dbReference>
<name>A0ABQ6F2B7_9VIBR</name>